<feature type="transmembrane region" description="Helical" evidence="1">
    <location>
        <begin position="27"/>
        <end position="47"/>
    </location>
</feature>
<feature type="transmembrane region" description="Helical" evidence="1">
    <location>
        <begin position="53"/>
        <end position="76"/>
    </location>
</feature>
<evidence type="ECO:0000313" key="2">
    <source>
        <dbReference type="EMBL" id="MBR7795769.1"/>
    </source>
</evidence>
<dbReference type="InterPro" id="IPR025434">
    <property type="entry name" value="YesK-like"/>
</dbReference>
<keyword evidence="3" id="KW-1185">Reference proteome</keyword>
<protein>
    <recommendedName>
        <fullName evidence="4">YesK-like protein</fullName>
    </recommendedName>
</protein>
<evidence type="ECO:0008006" key="4">
    <source>
        <dbReference type="Google" id="ProtNLM"/>
    </source>
</evidence>
<sequence>MKSLLGLTLVFIVVIVIISLPLKQMKFLVPLIFILFSIILFIISTIVGQWEGMQLGVISASLFIVSPVSLILIFVLQQLKFKK</sequence>
<organism evidence="2 3">
    <name type="scientific">Virgibacillus salarius</name>
    <dbReference type="NCBI Taxonomy" id="447199"/>
    <lineage>
        <taxon>Bacteria</taxon>
        <taxon>Bacillati</taxon>
        <taxon>Bacillota</taxon>
        <taxon>Bacilli</taxon>
        <taxon>Bacillales</taxon>
        <taxon>Bacillaceae</taxon>
        <taxon>Virgibacillus</taxon>
    </lineage>
</organism>
<keyword evidence="1" id="KW-1133">Transmembrane helix</keyword>
<gene>
    <name evidence="2" type="ORF">KCX74_06895</name>
</gene>
<comment type="caution">
    <text evidence="2">The sequence shown here is derived from an EMBL/GenBank/DDBJ whole genome shotgun (WGS) entry which is preliminary data.</text>
</comment>
<keyword evidence="1" id="KW-0472">Membrane</keyword>
<dbReference type="EMBL" id="JAGSOT010000015">
    <property type="protein sequence ID" value="MBR7795769.1"/>
    <property type="molecule type" value="Genomic_DNA"/>
</dbReference>
<evidence type="ECO:0000256" key="1">
    <source>
        <dbReference type="SAM" id="Phobius"/>
    </source>
</evidence>
<accession>A0A941I8M4</accession>
<evidence type="ECO:0000313" key="3">
    <source>
        <dbReference type="Proteomes" id="UP000675284"/>
    </source>
</evidence>
<dbReference type="Proteomes" id="UP000675284">
    <property type="component" value="Unassembled WGS sequence"/>
</dbReference>
<dbReference type="AlphaFoldDB" id="A0A941I8M4"/>
<reference evidence="2" key="1">
    <citation type="submission" date="2021-04" db="EMBL/GenBank/DDBJ databases">
        <title>Isolation and polyphasic classification of algal microorganism.</title>
        <authorList>
            <person name="Wang S."/>
        </authorList>
    </citation>
    <scope>NUCLEOTIDE SEQUENCE</scope>
    <source>
        <strain evidence="2">720a</strain>
    </source>
</reference>
<dbReference type="Pfam" id="PF14150">
    <property type="entry name" value="YesK"/>
    <property type="match status" value="1"/>
</dbReference>
<keyword evidence="1" id="KW-0812">Transmembrane</keyword>
<proteinExistence type="predicted"/>
<name>A0A941I8M4_9BACI</name>
<feature type="transmembrane region" description="Helical" evidence="1">
    <location>
        <begin position="6"/>
        <end position="22"/>
    </location>
</feature>
<dbReference type="RefSeq" id="WP_166530159.1">
    <property type="nucleotide sequence ID" value="NZ_JAGSOT010000015.1"/>
</dbReference>